<sequence length="235" mass="25795">MDFRSRNSIFLCFTCCCCLITITYASPGSILPSSPLYGIHPQDEKYYMSEIIKCKDGLKSFSKDRLNDGFCDCIDGTDEPGTSACPDGRFYCKNEGSKSQLLYSSRVNDHLCDCCDGSDEYDGGINCPNICFSDADVSQTEKSNTTAVWDDINTQKNIRVGLEDMVHKLKGLIKNSFLSGGGNYDDRFSSLPSACQNSGRGIHQNGFPSPASSHQVYKRMVSLKNPSVSSLSVVL</sequence>
<dbReference type="PANTHER" id="PTHR12630:SF17">
    <property type="entry name" value="EXPRESSED PROTEIN"/>
    <property type="match status" value="1"/>
</dbReference>
<proteinExistence type="predicted"/>
<dbReference type="GO" id="GO:0017177">
    <property type="term" value="C:glucosidase II complex"/>
    <property type="evidence" value="ECO:0007669"/>
    <property type="project" value="TreeGrafter"/>
</dbReference>
<evidence type="ECO:0000259" key="2">
    <source>
        <dbReference type="Pfam" id="PF12999"/>
    </source>
</evidence>
<dbReference type="AlphaFoldDB" id="A0A7J6WT54"/>
<organism evidence="3 4">
    <name type="scientific">Thalictrum thalictroides</name>
    <name type="common">Rue-anemone</name>
    <name type="synonym">Anemone thalictroides</name>
    <dbReference type="NCBI Taxonomy" id="46969"/>
    <lineage>
        <taxon>Eukaryota</taxon>
        <taxon>Viridiplantae</taxon>
        <taxon>Streptophyta</taxon>
        <taxon>Embryophyta</taxon>
        <taxon>Tracheophyta</taxon>
        <taxon>Spermatophyta</taxon>
        <taxon>Magnoliopsida</taxon>
        <taxon>Ranunculales</taxon>
        <taxon>Ranunculaceae</taxon>
        <taxon>Thalictroideae</taxon>
        <taxon>Thalictrum</taxon>
    </lineage>
</organism>
<dbReference type="InterPro" id="IPR039794">
    <property type="entry name" value="Gtb1-like"/>
</dbReference>
<evidence type="ECO:0000313" key="3">
    <source>
        <dbReference type="EMBL" id="KAF5200549.1"/>
    </source>
</evidence>
<keyword evidence="4" id="KW-1185">Reference proteome</keyword>
<comment type="caution">
    <text evidence="3">The sequence shown here is derived from an EMBL/GenBank/DDBJ whole genome shotgun (WGS) entry which is preliminary data.</text>
</comment>
<feature type="signal peptide" evidence="1">
    <location>
        <begin position="1"/>
        <end position="25"/>
    </location>
</feature>
<reference evidence="3 4" key="1">
    <citation type="submission" date="2020-06" db="EMBL/GenBank/DDBJ databases">
        <title>Transcriptomic and genomic resources for Thalictrum thalictroides and T. hernandezii: Facilitating candidate gene discovery in an emerging model plant lineage.</title>
        <authorList>
            <person name="Arias T."/>
            <person name="Riano-Pachon D.M."/>
            <person name="Di Stilio V.S."/>
        </authorList>
    </citation>
    <scope>NUCLEOTIDE SEQUENCE [LARGE SCALE GENOMIC DNA]</scope>
    <source>
        <strain evidence="4">cv. WT478/WT964</strain>
        <tissue evidence="3">Leaves</tissue>
    </source>
</reference>
<feature type="chain" id="PRO_5029813678" evidence="1">
    <location>
        <begin position="26"/>
        <end position="235"/>
    </location>
</feature>
<gene>
    <name evidence="3" type="ORF">FRX31_009857</name>
</gene>
<name>A0A7J6WT54_THATH</name>
<dbReference type="EMBL" id="JABWDY010010623">
    <property type="protein sequence ID" value="KAF5200549.1"/>
    <property type="molecule type" value="Genomic_DNA"/>
</dbReference>
<dbReference type="InterPro" id="IPR028146">
    <property type="entry name" value="PRKCSH_N"/>
</dbReference>
<dbReference type="GO" id="GO:0006491">
    <property type="term" value="P:N-glycan processing"/>
    <property type="evidence" value="ECO:0007669"/>
    <property type="project" value="TreeGrafter"/>
</dbReference>
<keyword evidence="1" id="KW-0732">Signal</keyword>
<feature type="domain" description="Glucosidase II beta subunit N-terminal" evidence="2">
    <location>
        <begin position="36"/>
        <end position="160"/>
    </location>
</feature>
<protein>
    <submittedName>
        <fullName evidence="3">Glucosidase 2 subunit beta</fullName>
    </submittedName>
</protein>
<dbReference type="OrthoDB" id="28322at2759"/>
<dbReference type="PANTHER" id="PTHR12630">
    <property type="entry name" value="N-LINKED OLIGOSACCHARIDE PROCESSING"/>
    <property type="match status" value="1"/>
</dbReference>
<dbReference type="Pfam" id="PF12999">
    <property type="entry name" value="PRKCSH-like"/>
    <property type="match status" value="1"/>
</dbReference>
<accession>A0A7J6WT54</accession>
<evidence type="ECO:0000313" key="4">
    <source>
        <dbReference type="Proteomes" id="UP000554482"/>
    </source>
</evidence>
<evidence type="ECO:0000256" key="1">
    <source>
        <dbReference type="SAM" id="SignalP"/>
    </source>
</evidence>
<dbReference type="Proteomes" id="UP000554482">
    <property type="component" value="Unassembled WGS sequence"/>
</dbReference>